<feature type="transmembrane region" description="Helical" evidence="1">
    <location>
        <begin position="49"/>
        <end position="68"/>
    </location>
</feature>
<evidence type="ECO:0000313" key="2">
    <source>
        <dbReference type="EMBL" id="KEK21028.1"/>
    </source>
</evidence>
<organism evidence="2 3">
    <name type="scientific">Bacillus manliponensis</name>
    <dbReference type="NCBI Taxonomy" id="574376"/>
    <lineage>
        <taxon>Bacteria</taxon>
        <taxon>Bacillati</taxon>
        <taxon>Bacillota</taxon>
        <taxon>Bacilli</taxon>
        <taxon>Bacillales</taxon>
        <taxon>Bacillaceae</taxon>
        <taxon>Bacillus</taxon>
        <taxon>Bacillus cereus group</taxon>
    </lineage>
</organism>
<keyword evidence="1" id="KW-0812">Transmembrane</keyword>
<dbReference type="InterPro" id="IPR017259">
    <property type="entry name" value="UCP037672"/>
</dbReference>
<reference evidence="2 3" key="1">
    <citation type="submission" date="2014-06" db="EMBL/GenBank/DDBJ databases">
        <title>Draft genome sequence of Bacillus manliponensis JCM 15802 (MCCC 1A00708).</title>
        <authorList>
            <person name="Lai Q."/>
            <person name="Liu Y."/>
            <person name="Shao Z."/>
        </authorList>
    </citation>
    <scope>NUCLEOTIDE SEQUENCE [LARGE SCALE GENOMIC DNA]</scope>
    <source>
        <strain evidence="2 3">JCM 15802</strain>
    </source>
</reference>
<proteinExistence type="predicted"/>
<feature type="transmembrane region" description="Helical" evidence="1">
    <location>
        <begin position="6"/>
        <end position="23"/>
    </location>
</feature>
<feature type="transmembrane region" description="Helical" evidence="1">
    <location>
        <begin position="74"/>
        <end position="96"/>
    </location>
</feature>
<dbReference type="eggNOG" id="ENOG5030DGZ">
    <property type="taxonomic scope" value="Bacteria"/>
</dbReference>
<sequence length="98" mass="10913">MIAGFVVCGIVSFIMFLFGYLIWKKKHLHLIAGYNEKEFTGNKEKPAKVAGMFSICIGILTFLLPFGLEFIGEFVGVFFAIIVALSTIGVIIYMNLIQ</sequence>
<dbReference type="OrthoDB" id="2456740at2"/>
<dbReference type="EMBL" id="JOTN01000002">
    <property type="protein sequence ID" value="KEK21028.1"/>
    <property type="molecule type" value="Genomic_DNA"/>
</dbReference>
<accession>A0A073KFF8</accession>
<keyword evidence="1" id="KW-0472">Membrane</keyword>
<comment type="caution">
    <text evidence="2">The sequence shown here is derived from an EMBL/GenBank/DDBJ whole genome shotgun (WGS) entry which is preliminary data.</text>
</comment>
<dbReference type="Proteomes" id="UP000027822">
    <property type="component" value="Unassembled WGS sequence"/>
</dbReference>
<evidence type="ECO:0000256" key="1">
    <source>
        <dbReference type="SAM" id="Phobius"/>
    </source>
</evidence>
<protein>
    <recommendedName>
        <fullName evidence="4">DUF3784 domain-containing protein</fullName>
    </recommendedName>
</protein>
<keyword evidence="1" id="KW-1133">Transmembrane helix</keyword>
<dbReference type="AlphaFoldDB" id="A0A073KFF8"/>
<evidence type="ECO:0008006" key="4">
    <source>
        <dbReference type="Google" id="ProtNLM"/>
    </source>
</evidence>
<name>A0A073KFF8_9BACI</name>
<dbReference type="RefSeq" id="WP_034635907.1">
    <property type="nucleotide sequence ID" value="NZ_CBCSJC010000001.1"/>
</dbReference>
<gene>
    <name evidence="2" type="ORF">BAMA_09555</name>
</gene>
<dbReference type="Pfam" id="PF12650">
    <property type="entry name" value="DUF3784"/>
    <property type="match status" value="1"/>
</dbReference>
<evidence type="ECO:0000313" key="3">
    <source>
        <dbReference type="Proteomes" id="UP000027822"/>
    </source>
</evidence>
<keyword evidence="3" id="KW-1185">Reference proteome</keyword>